<reference evidence="2" key="2">
    <citation type="journal article" date="2023" name="Science">
        <title>Genomic signatures of disease resistance in endangered staghorn corals.</title>
        <authorList>
            <person name="Vollmer S.V."/>
            <person name="Selwyn J.D."/>
            <person name="Despard B.A."/>
            <person name="Roesel C.L."/>
        </authorList>
    </citation>
    <scope>NUCLEOTIDE SEQUENCE</scope>
    <source>
        <strain evidence="2">K2</strain>
    </source>
</reference>
<evidence type="ECO:0000313" key="3">
    <source>
        <dbReference type="Proteomes" id="UP001249851"/>
    </source>
</evidence>
<dbReference type="AlphaFoldDB" id="A0AAD9UTI9"/>
<evidence type="ECO:0000313" key="2">
    <source>
        <dbReference type="EMBL" id="KAK2549152.1"/>
    </source>
</evidence>
<feature type="compositionally biased region" description="Polar residues" evidence="1">
    <location>
        <begin position="125"/>
        <end position="162"/>
    </location>
</feature>
<accession>A0AAD9UTI9</accession>
<feature type="region of interest" description="Disordered" evidence="1">
    <location>
        <begin position="122"/>
        <end position="162"/>
    </location>
</feature>
<dbReference type="EMBL" id="JARQWQ010000131">
    <property type="protein sequence ID" value="KAK2549152.1"/>
    <property type="molecule type" value="Genomic_DNA"/>
</dbReference>
<reference evidence="2" key="1">
    <citation type="journal article" date="2023" name="G3 (Bethesda)">
        <title>Whole genome assembly and annotation of the endangered Caribbean coral Acropora cervicornis.</title>
        <authorList>
            <person name="Selwyn J.D."/>
            <person name="Vollmer S.V."/>
        </authorList>
    </citation>
    <scope>NUCLEOTIDE SEQUENCE</scope>
    <source>
        <strain evidence="2">K2</strain>
    </source>
</reference>
<evidence type="ECO:0000256" key="1">
    <source>
        <dbReference type="SAM" id="MobiDB-lite"/>
    </source>
</evidence>
<gene>
    <name evidence="2" type="ORF">P5673_030528</name>
</gene>
<sequence>MYLSLSSPLLGLQANRLSGPDLWSNFVTSSIIRRDCPIRIECSIFFKISVVKRGKQWKLWVQALRDYYYQVKACTTWCVKMSQSAILLMPEYLSRATMQLPINIRPSTNRCFREHSNRPHHTLLQDRQSNSHSHSLAYSESTDVQSPTFRKDNTQSQVPSANSLQVLSQVPRSINQVSVQPRRKVLLQVLPVQINSPRGVVDTYAALDAGSDLTIIRRDLADHLRLGG</sequence>
<organism evidence="2 3">
    <name type="scientific">Acropora cervicornis</name>
    <name type="common">Staghorn coral</name>
    <dbReference type="NCBI Taxonomy" id="6130"/>
    <lineage>
        <taxon>Eukaryota</taxon>
        <taxon>Metazoa</taxon>
        <taxon>Cnidaria</taxon>
        <taxon>Anthozoa</taxon>
        <taxon>Hexacorallia</taxon>
        <taxon>Scleractinia</taxon>
        <taxon>Astrocoeniina</taxon>
        <taxon>Acroporidae</taxon>
        <taxon>Acropora</taxon>
    </lineage>
</organism>
<keyword evidence="3" id="KW-1185">Reference proteome</keyword>
<protein>
    <submittedName>
        <fullName evidence="2">Uncharacterized protein</fullName>
    </submittedName>
</protein>
<comment type="caution">
    <text evidence="2">The sequence shown here is derived from an EMBL/GenBank/DDBJ whole genome shotgun (WGS) entry which is preliminary data.</text>
</comment>
<proteinExistence type="predicted"/>
<name>A0AAD9UTI9_ACRCE</name>
<dbReference type="Proteomes" id="UP001249851">
    <property type="component" value="Unassembled WGS sequence"/>
</dbReference>